<sequence>MVGFCLASAPFFLHFTCFPLPSYLPSLHFWLEKFLSKSASSLPPQHIFHSHYHPISFVGQIHGPDHLFNLIASPFYLHSLFTSNFG</sequence>
<dbReference type="AlphaFoldDB" id="A0A061G1N2"/>
<protein>
    <submittedName>
        <fullName evidence="1">Uncharacterized protein</fullName>
    </submittedName>
</protein>
<evidence type="ECO:0000313" key="1">
    <source>
        <dbReference type="EMBL" id="EOY20949.1"/>
    </source>
</evidence>
<organism evidence="1 2">
    <name type="scientific">Theobroma cacao</name>
    <name type="common">Cacao</name>
    <name type="synonym">Cocoa</name>
    <dbReference type="NCBI Taxonomy" id="3641"/>
    <lineage>
        <taxon>Eukaryota</taxon>
        <taxon>Viridiplantae</taxon>
        <taxon>Streptophyta</taxon>
        <taxon>Embryophyta</taxon>
        <taxon>Tracheophyta</taxon>
        <taxon>Spermatophyta</taxon>
        <taxon>Magnoliopsida</taxon>
        <taxon>eudicotyledons</taxon>
        <taxon>Gunneridae</taxon>
        <taxon>Pentapetalae</taxon>
        <taxon>rosids</taxon>
        <taxon>malvids</taxon>
        <taxon>Malvales</taxon>
        <taxon>Malvaceae</taxon>
        <taxon>Byttnerioideae</taxon>
        <taxon>Theobroma</taxon>
    </lineage>
</organism>
<name>A0A061G1N2_THECC</name>
<accession>A0A061G1N2</accession>
<keyword evidence="2" id="KW-1185">Reference proteome</keyword>
<proteinExistence type="predicted"/>
<dbReference type="Gramene" id="EOY20949">
    <property type="protein sequence ID" value="EOY20949"/>
    <property type="gene ID" value="TCM_012269"/>
</dbReference>
<reference evidence="1 2" key="1">
    <citation type="journal article" date="2013" name="Genome Biol.">
        <title>The genome sequence of the most widely cultivated cacao type and its use to identify candidate genes regulating pod color.</title>
        <authorList>
            <person name="Motamayor J.C."/>
            <person name="Mockaitis K."/>
            <person name="Schmutz J."/>
            <person name="Haiminen N."/>
            <person name="Iii D.L."/>
            <person name="Cornejo O."/>
            <person name="Findley S.D."/>
            <person name="Zheng P."/>
            <person name="Utro F."/>
            <person name="Royaert S."/>
            <person name="Saski C."/>
            <person name="Jenkins J."/>
            <person name="Podicheti R."/>
            <person name="Zhao M."/>
            <person name="Scheffler B.E."/>
            <person name="Stack J.C."/>
            <person name="Feltus F.A."/>
            <person name="Mustiga G.M."/>
            <person name="Amores F."/>
            <person name="Phillips W."/>
            <person name="Marelli J.P."/>
            <person name="May G.D."/>
            <person name="Shapiro H."/>
            <person name="Ma J."/>
            <person name="Bustamante C.D."/>
            <person name="Schnell R.J."/>
            <person name="Main D."/>
            <person name="Gilbert D."/>
            <person name="Parida L."/>
            <person name="Kuhn D.N."/>
        </authorList>
    </citation>
    <scope>NUCLEOTIDE SEQUENCE [LARGE SCALE GENOMIC DNA]</scope>
    <source>
        <strain evidence="2">cv. Matina 1-6</strain>
    </source>
</reference>
<dbReference type="EMBL" id="CM001881">
    <property type="protein sequence ID" value="EOY20949.1"/>
    <property type="molecule type" value="Genomic_DNA"/>
</dbReference>
<dbReference type="Proteomes" id="UP000026915">
    <property type="component" value="Chromosome 3"/>
</dbReference>
<dbReference type="InParanoid" id="A0A061G1N2"/>
<evidence type="ECO:0000313" key="2">
    <source>
        <dbReference type="Proteomes" id="UP000026915"/>
    </source>
</evidence>
<gene>
    <name evidence="1" type="ORF">TCM_012269</name>
</gene>
<dbReference type="HOGENOM" id="CLU_2502456_0_0_1"/>